<dbReference type="AlphaFoldDB" id="A0AAD6K0I7"/>
<organism evidence="1 2">
    <name type="scientific">Salix udensis</name>
    <dbReference type="NCBI Taxonomy" id="889485"/>
    <lineage>
        <taxon>Eukaryota</taxon>
        <taxon>Viridiplantae</taxon>
        <taxon>Streptophyta</taxon>
        <taxon>Embryophyta</taxon>
        <taxon>Tracheophyta</taxon>
        <taxon>Spermatophyta</taxon>
        <taxon>Magnoliopsida</taxon>
        <taxon>eudicotyledons</taxon>
        <taxon>Gunneridae</taxon>
        <taxon>Pentapetalae</taxon>
        <taxon>rosids</taxon>
        <taxon>fabids</taxon>
        <taxon>Malpighiales</taxon>
        <taxon>Salicaceae</taxon>
        <taxon>Saliceae</taxon>
        <taxon>Salix</taxon>
    </lineage>
</organism>
<comment type="caution">
    <text evidence="1">The sequence shown here is derived from an EMBL/GenBank/DDBJ whole genome shotgun (WGS) entry which is preliminary data.</text>
</comment>
<name>A0AAD6K0I7_9ROSI</name>
<evidence type="ECO:0000313" key="1">
    <source>
        <dbReference type="EMBL" id="KAJ6414786.1"/>
    </source>
</evidence>
<gene>
    <name evidence="1" type="ORF">OIU84_003745</name>
</gene>
<reference evidence="1 2" key="1">
    <citation type="journal article" date="2023" name="Int. J. Mol. Sci.">
        <title>De Novo Assembly and Annotation of 11 Diverse Shrub Willow (Salix) Genomes Reveals Novel Gene Organization in Sex-Linked Regions.</title>
        <authorList>
            <person name="Hyden B."/>
            <person name="Feng K."/>
            <person name="Yates T.B."/>
            <person name="Jawdy S."/>
            <person name="Cereghino C."/>
            <person name="Smart L.B."/>
            <person name="Muchero W."/>
        </authorList>
    </citation>
    <scope>NUCLEOTIDE SEQUENCE [LARGE SCALE GENOMIC DNA]</scope>
    <source>
        <tissue evidence="1">Shoot tip</tissue>
    </source>
</reference>
<protein>
    <submittedName>
        <fullName evidence="1">Uncharacterized protein</fullName>
    </submittedName>
</protein>
<sequence>MGVEGPLNIRRPIHFPMSSKQIFNFPLSLVWLTVTAVKGRELSAFCNAAVAQVPERLISSFTKLKQLISSSRECLALSILIRHLVIQSSPLSLLPIAGTEDS</sequence>
<dbReference type="EMBL" id="JAPFFJ010000012">
    <property type="protein sequence ID" value="KAJ6414786.1"/>
    <property type="molecule type" value="Genomic_DNA"/>
</dbReference>
<accession>A0AAD6K0I7</accession>
<evidence type="ECO:0000313" key="2">
    <source>
        <dbReference type="Proteomes" id="UP001162972"/>
    </source>
</evidence>
<keyword evidence="2" id="KW-1185">Reference proteome</keyword>
<dbReference type="Proteomes" id="UP001162972">
    <property type="component" value="Chromosome 3"/>
</dbReference>
<proteinExistence type="predicted"/>